<accession>A0A4Z0VA20</accession>
<sequence>MIKKLLLAIMIALPMSVFAQKFAVINTQELMQAMPEIKTINEQLEAANKKYQDEFSKLQEEFQKKYEEFQALEESTPQTIKERRMQEMQELEGKIQQFRETAVQDIQRQQQQLMAPVQEKVVKAIQAIGAEGNYTFVFENMVPVYVGTDVTDITPTVKTRLGIK</sequence>
<dbReference type="PANTHER" id="PTHR35089:SF1">
    <property type="entry name" value="CHAPERONE PROTEIN SKP"/>
    <property type="match status" value="1"/>
</dbReference>
<evidence type="ECO:0000313" key="5">
    <source>
        <dbReference type="EMBL" id="TGG40318.1"/>
    </source>
</evidence>
<feature type="coiled-coil region" evidence="3">
    <location>
        <begin position="34"/>
        <end position="101"/>
    </location>
</feature>
<reference evidence="5 6" key="1">
    <citation type="submission" date="2019-02" db="EMBL/GenBank/DDBJ databases">
        <title>Isolation and identification of novel species under the genus Muribaculum.</title>
        <authorList>
            <person name="Miyake S."/>
            <person name="Ding Y."/>
            <person name="Low A."/>
            <person name="Soh M."/>
            <person name="Seedorf H."/>
        </authorList>
    </citation>
    <scope>NUCLEOTIDE SEQUENCE [LARGE SCALE GENOMIC DNA]</scope>
    <source>
        <strain evidence="5 6">TLL-A3</strain>
    </source>
</reference>
<dbReference type="Pfam" id="PF03938">
    <property type="entry name" value="OmpH"/>
    <property type="match status" value="1"/>
</dbReference>
<protein>
    <submittedName>
        <fullName evidence="5">OmpH family outer membrane protein</fullName>
    </submittedName>
</protein>
<evidence type="ECO:0000256" key="1">
    <source>
        <dbReference type="ARBA" id="ARBA00009091"/>
    </source>
</evidence>
<dbReference type="GO" id="GO:0050821">
    <property type="term" value="P:protein stabilization"/>
    <property type="evidence" value="ECO:0007669"/>
    <property type="project" value="TreeGrafter"/>
</dbReference>
<dbReference type="GO" id="GO:0051082">
    <property type="term" value="F:unfolded protein binding"/>
    <property type="evidence" value="ECO:0007669"/>
    <property type="project" value="InterPro"/>
</dbReference>
<dbReference type="PANTHER" id="PTHR35089">
    <property type="entry name" value="CHAPERONE PROTEIN SKP"/>
    <property type="match status" value="1"/>
</dbReference>
<dbReference type="InterPro" id="IPR005632">
    <property type="entry name" value="Chaperone_Skp"/>
</dbReference>
<dbReference type="Proteomes" id="UP000297635">
    <property type="component" value="Unassembled WGS sequence"/>
</dbReference>
<keyword evidence="6" id="KW-1185">Reference proteome</keyword>
<dbReference type="SMART" id="SM00935">
    <property type="entry name" value="OmpH"/>
    <property type="match status" value="1"/>
</dbReference>
<dbReference type="SUPFAM" id="SSF111384">
    <property type="entry name" value="OmpH-like"/>
    <property type="match status" value="1"/>
</dbReference>
<evidence type="ECO:0000256" key="4">
    <source>
        <dbReference type="SAM" id="SignalP"/>
    </source>
</evidence>
<comment type="similarity">
    <text evidence="1">Belongs to the Skp family.</text>
</comment>
<comment type="caution">
    <text evidence="5">The sequence shown here is derived from an EMBL/GenBank/DDBJ whole genome shotgun (WGS) entry which is preliminary data.</text>
</comment>
<evidence type="ECO:0000313" key="6">
    <source>
        <dbReference type="Proteomes" id="UP000297635"/>
    </source>
</evidence>
<feature type="chain" id="PRO_5021341674" evidence="4">
    <location>
        <begin position="20"/>
        <end position="164"/>
    </location>
</feature>
<keyword evidence="2 4" id="KW-0732">Signal</keyword>
<dbReference type="InterPro" id="IPR024930">
    <property type="entry name" value="Skp_dom_sf"/>
</dbReference>
<gene>
    <name evidence="5" type="ORF">EZ315_06305</name>
</gene>
<feature type="signal peptide" evidence="4">
    <location>
        <begin position="1"/>
        <end position="19"/>
    </location>
</feature>
<dbReference type="Gene3D" id="3.30.910.20">
    <property type="entry name" value="Skp domain"/>
    <property type="match status" value="1"/>
</dbReference>
<name>A0A4Z0VA20_9BACT</name>
<organism evidence="5 6">
    <name type="scientific">Duncaniella freteri</name>
    <dbReference type="NCBI Taxonomy" id="2530391"/>
    <lineage>
        <taxon>Bacteria</taxon>
        <taxon>Pseudomonadati</taxon>
        <taxon>Bacteroidota</taxon>
        <taxon>Bacteroidia</taxon>
        <taxon>Bacteroidales</taxon>
        <taxon>Muribaculaceae</taxon>
        <taxon>Duncaniella</taxon>
    </lineage>
</organism>
<dbReference type="EMBL" id="SJSA01000001">
    <property type="protein sequence ID" value="TGG40318.1"/>
    <property type="molecule type" value="Genomic_DNA"/>
</dbReference>
<keyword evidence="3" id="KW-0175">Coiled coil</keyword>
<proteinExistence type="inferred from homology"/>
<dbReference type="GO" id="GO:0005829">
    <property type="term" value="C:cytosol"/>
    <property type="evidence" value="ECO:0007669"/>
    <property type="project" value="TreeGrafter"/>
</dbReference>
<evidence type="ECO:0000256" key="3">
    <source>
        <dbReference type="SAM" id="Coils"/>
    </source>
</evidence>
<evidence type="ECO:0000256" key="2">
    <source>
        <dbReference type="ARBA" id="ARBA00022729"/>
    </source>
</evidence>
<dbReference type="GeneID" id="82149400"/>
<dbReference type="AlphaFoldDB" id="A0A4Z0VA20"/>
<dbReference type="RefSeq" id="WP_135471331.1">
    <property type="nucleotide sequence ID" value="NZ_CASCNC010000027.1"/>
</dbReference>